<dbReference type="EMBL" id="JAATEO010000018">
    <property type="protein sequence ID" value="NJP33687.1"/>
    <property type="molecule type" value="Genomic_DNA"/>
</dbReference>
<protein>
    <submittedName>
        <fullName evidence="2">Uncharacterized protein</fullName>
    </submittedName>
</protein>
<evidence type="ECO:0000313" key="2">
    <source>
        <dbReference type="EMBL" id="NJP33687.1"/>
    </source>
</evidence>
<keyword evidence="3" id="KW-1185">Reference proteome</keyword>
<proteinExistence type="predicted"/>
<feature type="region of interest" description="Disordered" evidence="1">
    <location>
        <begin position="75"/>
        <end position="101"/>
    </location>
</feature>
<comment type="caution">
    <text evidence="2">The sequence shown here is derived from an EMBL/GenBank/DDBJ whole genome shotgun (WGS) entry which is preliminary data.</text>
</comment>
<evidence type="ECO:0000313" key="3">
    <source>
        <dbReference type="Proteomes" id="UP000783871"/>
    </source>
</evidence>
<accession>A0ABX0Z760</accession>
<evidence type="ECO:0000256" key="1">
    <source>
        <dbReference type="SAM" id="MobiDB-lite"/>
    </source>
</evidence>
<organism evidence="2 3">
    <name type="scientific">Micromonospora thermarum</name>
    <dbReference type="NCBI Taxonomy" id="2720024"/>
    <lineage>
        <taxon>Bacteria</taxon>
        <taxon>Bacillati</taxon>
        <taxon>Actinomycetota</taxon>
        <taxon>Actinomycetes</taxon>
        <taxon>Micromonosporales</taxon>
        <taxon>Micromonosporaceae</taxon>
        <taxon>Micromonospora</taxon>
    </lineage>
</organism>
<sequence length="134" mass="14761">MALDAVVVVDHDTYFAHREALEAWVRDHGINGRLIPIPSVIDVSDGRVTVEQYRRNADGALILGDDGRPVRGTLTVPLRRPLPLPDEPQDPIEPEPVRSTSGCISQCSGVREHYCRECMDLTCACRPCSCPEAP</sequence>
<gene>
    <name evidence="2" type="ORF">HCJ94_17285</name>
</gene>
<dbReference type="RefSeq" id="WP_168002059.1">
    <property type="nucleotide sequence ID" value="NZ_JAATEO010000018.1"/>
</dbReference>
<dbReference type="Proteomes" id="UP000783871">
    <property type="component" value="Unassembled WGS sequence"/>
</dbReference>
<name>A0ABX0Z760_9ACTN</name>
<reference evidence="2 3" key="1">
    <citation type="submission" date="2020-03" db="EMBL/GenBank/DDBJ databases">
        <title>WGS of actinomycetes isolated from Thailand.</title>
        <authorList>
            <person name="Thawai C."/>
        </authorList>
    </citation>
    <scope>NUCLEOTIDE SEQUENCE [LARGE SCALE GENOMIC DNA]</scope>
    <source>
        <strain evidence="2 3">HSS6-12</strain>
    </source>
</reference>